<dbReference type="PROSITE" id="PS50011">
    <property type="entry name" value="PROTEIN_KINASE_DOM"/>
    <property type="match status" value="1"/>
</dbReference>
<dbReference type="HOGENOM" id="CLU_000288_63_44_11"/>
<name>H5WWC8_9PSEU</name>
<feature type="compositionally biased region" description="Basic and acidic residues" evidence="8">
    <location>
        <begin position="461"/>
        <end position="477"/>
    </location>
</feature>
<protein>
    <recommendedName>
        <fullName evidence="1">non-specific serine/threonine protein kinase</fullName>
        <ecNumber evidence="1">2.7.11.1</ecNumber>
    </recommendedName>
</protein>
<keyword evidence="4 7" id="KW-0547">Nucleotide-binding</keyword>
<evidence type="ECO:0000256" key="1">
    <source>
        <dbReference type="ARBA" id="ARBA00012513"/>
    </source>
</evidence>
<sequence>MSEVGRLLAGRYRLRRRLGSGGMGVVWKAIDLRLQRPVAVKQLREQPDLDGTEEMRQRAMREGRIAAKLYHPNAIAVHDVVEDGGQPLLIMEYFPSRSLADILGQDGRLSAQEAASIGAQVAAALAEAHAAGILHRDVKPGNILVADDGLVKIGDFGISHAAGDVSVTHSGFVPGTPAYFAPEVARGRTPTTASDVFSLGATLYAVVEGAPPFGEDDDNSRTVLHRVAEGQFDEPVHAGPLKSLLLRMLAADPAERISAAQVKAEAQALVTGGRPAVELPRKAPAAAGSGEEPGTDPLAGSSAPTMPVRTEYVAAATGGKRRLSRRTLLYAAGALVVVAATTVFVISRPEQPNTVAQPQPTTPTPATSRPLTEQDVLQVVSNFYAALPEQPDLAWARLSPRMQAQGREQFDAYWSNVTDVTVVSPARVTDEKAVHIGVAITLRDGATVTEYHRFGVSKVDGTPRIDTDTLLDSRRVEPSAVSTGPAPDTEQTTSQAPPPPADGGGADDKPGRGNGNGHGRNPNG</sequence>
<keyword evidence="5 10" id="KW-0418">Kinase</keyword>
<dbReference type="InterPro" id="IPR000719">
    <property type="entry name" value="Prot_kinase_dom"/>
</dbReference>
<feature type="region of interest" description="Disordered" evidence="8">
    <location>
        <begin position="458"/>
        <end position="524"/>
    </location>
</feature>
<evidence type="ECO:0000313" key="10">
    <source>
        <dbReference type="EMBL" id="EHR49410.1"/>
    </source>
</evidence>
<dbReference type="PANTHER" id="PTHR43289:SF6">
    <property type="entry name" value="SERINE_THREONINE-PROTEIN KINASE NEKL-3"/>
    <property type="match status" value="1"/>
</dbReference>
<dbReference type="Pfam" id="PF00069">
    <property type="entry name" value="Pkinase"/>
    <property type="match status" value="1"/>
</dbReference>
<dbReference type="SMART" id="SM00220">
    <property type="entry name" value="S_TKc"/>
    <property type="match status" value="1"/>
</dbReference>
<dbReference type="PANTHER" id="PTHR43289">
    <property type="entry name" value="MITOGEN-ACTIVATED PROTEIN KINASE KINASE KINASE 20-RELATED"/>
    <property type="match status" value="1"/>
</dbReference>
<keyword evidence="11" id="KW-1185">Reference proteome</keyword>
<dbReference type="GO" id="GO:0004674">
    <property type="term" value="F:protein serine/threonine kinase activity"/>
    <property type="evidence" value="ECO:0007669"/>
    <property type="project" value="UniProtKB-KW"/>
</dbReference>
<keyword evidence="6 7" id="KW-0067">ATP-binding</keyword>
<evidence type="ECO:0000256" key="4">
    <source>
        <dbReference type="ARBA" id="ARBA00022741"/>
    </source>
</evidence>
<dbReference type="Proteomes" id="UP000004926">
    <property type="component" value="Chromosome"/>
</dbReference>
<evidence type="ECO:0000256" key="7">
    <source>
        <dbReference type="PROSITE-ProRule" id="PRU10141"/>
    </source>
</evidence>
<feature type="binding site" evidence="7">
    <location>
        <position position="41"/>
    </location>
    <ligand>
        <name>ATP</name>
        <dbReference type="ChEBI" id="CHEBI:30616"/>
    </ligand>
</feature>
<evidence type="ECO:0000256" key="2">
    <source>
        <dbReference type="ARBA" id="ARBA00022527"/>
    </source>
</evidence>
<evidence type="ECO:0000256" key="3">
    <source>
        <dbReference type="ARBA" id="ARBA00022679"/>
    </source>
</evidence>
<feature type="region of interest" description="Disordered" evidence="8">
    <location>
        <begin position="275"/>
        <end position="305"/>
    </location>
</feature>
<evidence type="ECO:0000256" key="6">
    <source>
        <dbReference type="ARBA" id="ARBA00022840"/>
    </source>
</evidence>
<dbReference type="Gene3D" id="3.30.200.20">
    <property type="entry name" value="Phosphorylase Kinase, domain 1"/>
    <property type="match status" value="1"/>
</dbReference>
<dbReference type="PROSITE" id="PS00108">
    <property type="entry name" value="PROTEIN_KINASE_ST"/>
    <property type="match status" value="1"/>
</dbReference>
<evidence type="ECO:0000259" key="9">
    <source>
        <dbReference type="PROSITE" id="PS50011"/>
    </source>
</evidence>
<dbReference type="SUPFAM" id="SSF56112">
    <property type="entry name" value="Protein kinase-like (PK-like)"/>
    <property type="match status" value="1"/>
</dbReference>
<reference evidence="10 11" key="1">
    <citation type="journal article" date="2012" name="Stand. Genomic Sci.">
        <title>Genome sequence of the ocean sediment bacterium Saccharomonospora marina type strain (XMU15(T)).</title>
        <authorList>
            <person name="Klenk H.P."/>
            <person name="Lu M."/>
            <person name="Lucas S."/>
            <person name="Lapidus A."/>
            <person name="Copeland A."/>
            <person name="Pitluck S."/>
            <person name="Goodwin L.A."/>
            <person name="Han C."/>
            <person name="Tapia R."/>
            <person name="Brambilla E.M."/>
            <person name="Potter G."/>
            <person name="Land M."/>
            <person name="Ivanova N."/>
            <person name="Rohde M."/>
            <person name="Goker M."/>
            <person name="Detter J.C."/>
            <person name="Li W.J."/>
            <person name="Kyrpides N.C."/>
            <person name="Woyke T."/>
        </authorList>
    </citation>
    <scope>NUCLEOTIDE SEQUENCE [LARGE SCALE GENOMIC DNA]</scope>
    <source>
        <strain evidence="10 11">XMU15</strain>
    </source>
</reference>
<dbReference type="AlphaFoldDB" id="H5WWC8"/>
<evidence type="ECO:0000256" key="5">
    <source>
        <dbReference type="ARBA" id="ARBA00022777"/>
    </source>
</evidence>
<proteinExistence type="predicted"/>
<dbReference type="InterPro" id="IPR017441">
    <property type="entry name" value="Protein_kinase_ATP_BS"/>
</dbReference>
<dbReference type="CDD" id="cd14014">
    <property type="entry name" value="STKc_PknB_like"/>
    <property type="match status" value="1"/>
</dbReference>
<dbReference type="RefSeq" id="WP_009152796.1">
    <property type="nucleotide sequence ID" value="NZ_CM001439.1"/>
</dbReference>
<evidence type="ECO:0000256" key="8">
    <source>
        <dbReference type="SAM" id="MobiDB-lite"/>
    </source>
</evidence>
<dbReference type="PROSITE" id="PS00107">
    <property type="entry name" value="PROTEIN_KINASE_ATP"/>
    <property type="match status" value="1"/>
</dbReference>
<dbReference type="STRING" id="882083.SacmaDRAFT_1127"/>
<dbReference type="InterPro" id="IPR008271">
    <property type="entry name" value="Ser/Thr_kinase_AS"/>
</dbReference>
<accession>H5WWC8</accession>
<evidence type="ECO:0000313" key="11">
    <source>
        <dbReference type="Proteomes" id="UP000004926"/>
    </source>
</evidence>
<dbReference type="Gene3D" id="1.10.510.10">
    <property type="entry name" value="Transferase(Phosphotransferase) domain 1"/>
    <property type="match status" value="1"/>
</dbReference>
<keyword evidence="2" id="KW-0723">Serine/threonine-protein kinase</keyword>
<dbReference type="EMBL" id="CM001439">
    <property type="protein sequence ID" value="EHR49410.1"/>
    <property type="molecule type" value="Genomic_DNA"/>
</dbReference>
<dbReference type="InterPro" id="IPR011009">
    <property type="entry name" value="Kinase-like_dom_sf"/>
</dbReference>
<feature type="domain" description="Protein kinase" evidence="9">
    <location>
        <begin position="12"/>
        <end position="270"/>
    </location>
</feature>
<dbReference type="eggNOG" id="COG0515">
    <property type="taxonomic scope" value="Bacteria"/>
</dbReference>
<dbReference type="EC" id="2.7.11.1" evidence="1"/>
<dbReference type="OrthoDB" id="9762169at2"/>
<keyword evidence="3" id="KW-0808">Transferase</keyword>
<gene>
    <name evidence="10" type="ORF">SacmaDRAFT_1127</name>
</gene>
<organism evidence="10 11">
    <name type="scientific">Saccharomonospora marina XMU15</name>
    <dbReference type="NCBI Taxonomy" id="882083"/>
    <lineage>
        <taxon>Bacteria</taxon>
        <taxon>Bacillati</taxon>
        <taxon>Actinomycetota</taxon>
        <taxon>Actinomycetes</taxon>
        <taxon>Pseudonocardiales</taxon>
        <taxon>Pseudonocardiaceae</taxon>
        <taxon>Saccharomonospora</taxon>
    </lineage>
</organism>
<feature type="compositionally biased region" description="Low complexity" evidence="8">
    <location>
        <begin position="283"/>
        <end position="292"/>
    </location>
</feature>
<dbReference type="GO" id="GO:0005524">
    <property type="term" value="F:ATP binding"/>
    <property type="evidence" value="ECO:0007669"/>
    <property type="project" value="UniProtKB-UniRule"/>
</dbReference>